<accession>A0A5C1AJ80</accession>
<dbReference type="InterPro" id="IPR013149">
    <property type="entry name" value="ADH-like_C"/>
</dbReference>
<dbReference type="InterPro" id="IPR020843">
    <property type="entry name" value="ER"/>
</dbReference>
<sequence>MRCYEFAKVGDGYRLELRTRPDPVPAADRVVVRVRATSLNYRDLIHLQNKAGRDVSGRIPLSDGAGEVVAVGSDVTVVRVGDRVTANFFTAWERGRFDMKYHASALGGPGADGMLAELVDLPASALVPIPEYLSFEEAACLPCAAVTAWSALMDRGRLQKGDTVLALGTGGVSIFALQLGVAADCPVVVTSSSDEKLERAAKLGAANGINYRTHPDWEKEVHRLTGKHGVDHVVEVGGGGTLTKSLASVAAGGHVALIGVLTGFGPPQDSLFPLVSKNATLSGIYVGSRENFVAMNEFLTAHQIRPVIDRAFAFAEATAAFAHLESGSHFGKIVVRLP</sequence>
<feature type="domain" description="Enoyl reductase (ER)" evidence="1">
    <location>
        <begin position="10"/>
        <end position="335"/>
    </location>
</feature>
<dbReference type="AlphaFoldDB" id="A0A5C1AJ80"/>
<dbReference type="SMART" id="SM00829">
    <property type="entry name" value="PKS_ER"/>
    <property type="match status" value="1"/>
</dbReference>
<dbReference type="RefSeq" id="WP_149111827.1">
    <property type="nucleotide sequence ID" value="NZ_CP042425.1"/>
</dbReference>
<evidence type="ECO:0000313" key="2">
    <source>
        <dbReference type="EMBL" id="QEL17184.1"/>
    </source>
</evidence>
<dbReference type="InterPro" id="IPR052711">
    <property type="entry name" value="Zinc_ADH-like"/>
</dbReference>
<dbReference type="InterPro" id="IPR013154">
    <property type="entry name" value="ADH-like_N"/>
</dbReference>
<dbReference type="Pfam" id="PF00107">
    <property type="entry name" value="ADH_zinc_N"/>
    <property type="match status" value="1"/>
</dbReference>
<protein>
    <submittedName>
        <fullName evidence="2">NAD(P)-dependent alcohol dehydrogenase</fullName>
    </submittedName>
</protein>
<dbReference type="OrthoDB" id="9787435at2"/>
<dbReference type="Gene3D" id="3.40.50.720">
    <property type="entry name" value="NAD(P)-binding Rossmann-like Domain"/>
    <property type="match status" value="1"/>
</dbReference>
<dbReference type="PANTHER" id="PTHR45033:SF2">
    <property type="entry name" value="ZINC-TYPE ALCOHOL DEHYDROGENASE-LIKE PROTEIN C1773.06C"/>
    <property type="match status" value="1"/>
</dbReference>
<evidence type="ECO:0000313" key="3">
    <source>
        <dbReference type="Proteomes" id="UP000324974"/>
    </source>
</evidence>
<gene>
    <name evidence="2" type="ORF">PX52LOC_04166</name>
</gene>
<name>A0A5C1AJ80_9BACT</name>
<keyword evidence="3" id="KW-1185">Reference proteome</keyword>
<dbReference type="CDD" id="cd08276">
    <property type="entry name" value="MDR7"/>
    <property type="match status" value="1"/>
</dbReference>
<dbReference type="Gene3D" id="3.90.180.10">
    <property type="entry name" value="Medium-chain alcohol dehydrogenases, catalytic domain"/>
    <property type="match status" value="1"/>
</dbReference>
<dbReference type="InterPro" id="IPR036291">
    <property type="entry name" value="NAD(P)-bd_dom_sf"/>
</dbReference>
<dbReference type="Proteomes" id="UP000324974">
    <property type="component" value="Chromosome"/>
</dbReference>
<organism evidence="2 3">
    <name type="scientific">Limnoglobus roseus</name>
    <dbReference type="NCBI Taxonomy" id="2598579"/>
    <lineage>
        <taxon>Bacteria</taxon>
        <taxon>Pseudomonadati</taxon>
        <taxon>Planctomycetota</taxon>
        <taxon>Planctomycetia</taxon>
        <taxon>Gemmatales</taxon>
        <taxon>Gemmataceae</taxon>
        <taxon>Limnoglobus</taxon>
    </lineage>
</organism>
<dbReference type="SUPFAM" id="SSF51735">
    <property type="entry name" value="NAD(P)-binding Rossmann-fold domains"/>
    <property type="match status" value="1"/>
</dbReference>
<dbReference type="InterPro" id="IPR011032">
    <property type="entry name" value="GroES-like_sf"/>
</dbReference>
<dbReference type="EMBL" id="CP042425">
    <property type="protein sequence ID" value="QEL17184.1"/>
    <property type="molecule type" value="Genomic_DNA"/>
</dbReference>
<proteinExistence type="predicted"/>
<dbReference type="KEGG" id="lrs:PX52LOC_04166"/>
<evidence type="ECO:0000259" key="1">
    <source>
        <dbReference type="SMART" id="SM00829"/>
    </source>
</evidence>
<dbReference type="Pfam" id="PF08240">
    <property type="entry name" value="ADH_N"/>
    <property type="match status" value="1"/>
</dbReference>
<dbReference type="PANTHER" id="PTHR45033">
    <property type="match status" value="1"/>
</dbReference>
<dbReference type="GO" id="GO:0016491">
    <property type="term" value="F:oxidoreductase activity"/>
    <property type="evidence" value="ECO:0007669"/>
    <property type="project" value="InterPro"/>
</dbReference>
<dbReference type="SUPFAM" id="SSF50129">
    <property type="entry name" value="GroES-like"/>
    <property type="match status" value="1"/>
</dbReference>
<reference evidence="3" key="1">
    <citation type="submission" date="2019-08" db="EMBL/GenBank/DDBJ databases">
        <title>Limnoglobus roseus gen. nov., sp. nov., a novel freshwater planctomycete with a giant genome from the family Gemmataceae.</title>
        <authorList>
            <person name="Kulichevskaya I.S."/>
            <person name="Naumoff D.G."/>
            <person name="Miroshnikov K."/>
            <person name="Ivanova A."/>
            <person name="Philippov D.A."/>
            <person name="Hakobyan A."/>
            <person name="Rijpstra I.C."/>
            <person name="Sinninghe Damste J.S."/>
            <person name="Liesack W."/>
            <person name="Dedysh S.N."/>
        </authorList>
    </citation>
    <scope>NUCLEOTIDE SEQUENCE [LARGE SCALE GENOMIC DNA]</scope>
    <source>
        <strain evidence="3">PX52</strain>
    </source>
</reference>